<dbReference type="Proteomes" id="UP000274909">
    <property type="component" value="Unassembled WGS sequence"/>
</dbReference>
<evidence type="ECO:0000313" key="2">
    <source>
        <dbReference type="EMBL" id="RUQ98013.1"/>
    </source>
</evidence>
<evidence type="ECO:0000313" key="3">
    <source>
        <dbReference type="Proteomes" id="UP000274909"/>
    </source>
</evidence>
<protein>
    <submittedName>
        <fullName evidence="2">DUF3515 domain-containing protein</fullName>
    </submittedName>
</protein>
<gene>
    <name evidence="2" type="ORF">ELQ94_13320</name>
</gene>
<dbReference type="OrthoDB" id="4331648at2"/>
<keyword evidence="3" id="KW-1185">Reference proteome</keyword>
<proteinExistence type="predicted"/>
<feature type="chain" id="PRO_5018676644" evidence="1">
    <location>
        <begin position="33"/>
        <end position="170"/>
    </location>
</feature>
<dbReference type="Pfam" id="PF12028">
    <property type="entry name" value="DUF3515"/>
    <property type="match status" value="1"/>
</dbReference>
<dbReference type="EMBL" id="RZGZ01000004">
    <property type="protein sequence ID" value="RUQ98013.1"/>
    <property type="molecule type" value="Genomic_DNA"/>
</dbReference>
<feature type="signal peptide" evidence="1">
    <location>
        <begin position="1"/>
        <end position="32"/>
    </location>
</feature>
<accession>A0A3S0VRH5</accession>
<keyword evidence="1" id="KW-0732">Signal</keyword>
<evidence type="ECO:0000256" key="1">
    <source>
        <dbReference type="SAM" id="SignalP"/>
    </source>
</evidence>
<dbReference type="PROSITE" id="PS51257">
    <property type="entry name" value="PROKAR_LIPOPROTEIN"/>
    <property type="match status" value="1"/>
</dbReference>
<name>A0A3S0VRH5_9MICO</name>
<dbReference type="RefSeq" id="WP_127050868.1">
    <property type="nucleotide sequence ID" value="NZ_RZGZ01000004.1"/>
</dbReference>
<dbReference type="InterPro" id="IPR021903">
    <property type="entry name" value="DUF3515"/>
</dbReference>
<dbReference type="AlphaFoldDB" id="A0A3S0VRH5"/>
<sequence>MTTRTARSPRKLIAAVTLAAAAASLLSGCATAVSLDPGAAANDADCAYITVALPQTVAGLPKRDTDAQATGAWGSPASILLRCGVEVPGPTTLECTNVNGVDWIIDDTDAPNYTFTTYGRDPAVQVVVDSDVTLGSTALVDLEPAISNAPDAPFTACVGVDEVEIPDTTE</sequence>
<organism evidence="2 3">
    <name type="scientific">Labedella endophytica</name>
    <dbReference type="NCBI Taxonomy" id="1523160"/>
    <lineage>
        <taxon>Bacteria</taxon>
        <taxon>Bacillati</taxon>
        <taxon>Actinomycetota</taxon>
        <taxon>Actinomycetes</taxon>
        <taxon>Micrococcales</taxon>
        <taxon>Microbacteriaceae</taxon>
        <taxon>Labedella</taxon>
    </lineage>
</organism>
<comment type="caution">
    <text evidence="2">The sequence shown here is derived from an EMBL/GenBank/DDBJ whole genome shotgun (WGS) entry which is preliminary data.</text>
</comment>
<reference evidence="2 3" key="1">
    <citation type="submission" date="2018-12" db="EMBL/GenBank/DDBJ databases">
        <authorList>
            <person name="Li F."/>
        </authorList>
    </citation>
    <scope>NUCLEOTIDE SEQUENCE [LARGE SCALE GENOMIC DNA]</scope>
    <source>
        <strain evidence="2 3">EGI 6500705</strain>
    </source>
</reference>